<evidence type="ECO:0000256" key="1">
    <source>
        <dbReference type="SAM" id="Phobius"/>
    </source>
</evidence>
<feature type="transmembrane region" description="Helical" evidence="1">
    <location>
        <begin position="38"/>
        <end position="55"/>
    </location>
</feature>
<keyword evidence="1" id="KW-0472">Membrane</keyword>
<keyword evidence="1" id="KW-1133">Transmembrane helix</keyword>
<protein>
    <submittedName>
        <fullName evidence="3">YqzE family protein</fullName>
    </submittedName>
</protein>
<sequence>MSTNAYIKYLTQQLVQYFNLTKTERKENRQQRKGERTSSVSTWFGIVPFALSMFFKKMKKGKQMS</sequence>
<gene>
    <name evidence="2" type="ORF">BAOM_3756</name>
    <name evidence="3" type="ORF">D1953_02250</name>
</gene>
<keyword evidence="4" id="KW-1185">Reference proteome</keyword>
<name>A0A398BQ55_9BACI</name>
<reference evidence="3 4" key="2">
    <citation type="submission" date="2018-08" db="EMBL/GenBank/DDBJ databases">
        <title>Bacillus jemisoniae sp. nov., Bacillus chryseoplanitiae sp. nov., Bacillus resnikiae sp. nov., and Bacillus frankliniae sp. nov., isolated from Viking spacecraft and associated surfaces.</title>
        <authorList>
            <person name="Seuylemezian A."/>
            <person name="Vaishampayan P."/>
        </authorList>
    </citation>
    <scope>NUCLEOTIDE SEQUENCE [LARGE SCALE GENOMIC DNA]</scope>
    <source>
        <strain evidence="3 4">MA001</strain>
    </source>
</reference>
<dbReference type="EMBL" id="CP026095">
    <property type="protein sequence ID" value="AZV44365.1"/>
    <property type="molecule type" value="Genomic_DNA"/>
</dbReference>
<evidence type="ECO:0000313" key="2">
    <source>
        <dbReference type="EMBL" id="AZV44365.1"/>
    </source>
</evidence>
<reference evidence="2 5" key="1">
    <citation type="submission" date="2018-01" db="EMBL/GenBank/DDBJ databases">
        <title>Bacillus asahii Genome sequencing and assembly.</title>
        <authorList>
            <person name="Jiang H."/>
            <person name="Feng Y."/>
            <person name="Zhao F."/>
            <person name="Lin X."/>
        </authorList>
    </citation>
    <scope>NUCLEOTIDE SEQUENCE [LARGE SCALE GENOMIC DNA]</scope>
    <source>
        <strain evidence="2 5">OM18</strain>
    </source>
</reference>
<dbReference type="AlphaFoldDB" id="A0A398BQ55"/>
<keyword evidence="1" id="KW-0812">Transmembrane</keyword>
<dbReference type="OrthoDB" id="2691835at2"/>
<dbReference type="Proteomes" id="UP000283095">
    <property type="component" value="Chromosome"/>
</dbReference>
<dbReference type="EMBL" id="QWVS01000002">
    <property type="protein sequence ID" value="RID89406.1"/>
    <property type="molecule type" value="Genomic_DNA"/>
</dbReference>
<evidence type="ECO:0000313" key="5">
    <source>
        <dbReference type="Proteomes" id="UP000283095"/>
    </source>
</evidence>
<dbReference type="InterPro" id="IPR025622">
    <property type="entry name" value="YqzE"/>
</dbReference>
<dbReference type="KEGG" id="pasa:BAOM_3756"/>
<organism evidence="3 4">
    <name type="scientific">Peribacillus asahii</name>
    <dbReference type="NCBI Taxonomy" id="228899"/>
    <lineage>
        <taxon>Bacteria</taxon>
        <taxon>Bacillati</taxon>
        <taxon>Bacillota</taxon>
        <taxon>Bacilli</taxon>
        <taxon>Bacillales</taxon>
        <taxon>Bacillaceae</taxon>
        <taxon>Peribacillus</taxon>
    </lineage>
</organism>
<evidence type="ECO:0000313" key="3">
    <source>
        <dbReference type="EMBL" id="RID89406.1"/>
    </source>
</evidence>
<dbReference type="Proteomes" id="UP000266016">
    <property type="component" value="Unassembled WGS sequence"/>
</dbReference>
<proteinExistence type="predicted"/>
<dbReference type="Pfam" id="PF14038">
    <property type="entry name" value="YqzE"/>
    <property type="match status" value="1"/>
</dbReference>
<evidence type="ECO:0000313" key="4">
    <source>
        <dbReference type="Proteomes" id="UP000266016"/>
    </source>
</evidence>
<accession>A0A398BQ55</accession>
<dbReference type="RefSeq" id="WP_119115514.1">
    <property type="nucleotide sequence ID" value="NZ_CP026095.1"/>
</dbReference>